<accession>A0A7J0FDN0</accession>
<keyword evidence="3" id="KW-1185">Reference proteome</keyword>
<dbReference type="AlphaFoldDB" id="A0A7J0FDN0"/>
<comment type="caution">
    <text evidence="2">The sequence shown here is derived from an EMBL/GenBank/DDBJ whole genome shotgun (WGS) entry which is preliminary data.</text>
</comment>
<dbReference type="Proteomes" id="UP000585474">
    <property type="component" value="Unassembled WGS sequence"/>
</dbReference>
<evidence type="ECO:0000313" key="2">
    <source>
        <dbReference type="EMBL" id="GFY96791.1"/>
    </source>
</evidence>
<proteinExistence type="predicted"/>
<evidence type="ECO:0000313" key="3">
    <source>
        <dbReference type="Proteomes" id="UP000585474"/>
    </source>
</evidence>
<evidence type="ECO:0000256" key="1">
    <source>
        <dbReference type="SAM" id="MobiDB-lite"/>
    </source>
</evidence>
<sequence>MELISGQLQCVEEASYQLADRCNYSIQLVYVLPYEHDLAHYRYFFIPIMLQSIDAHWKMLSMDVHGFNDERAQPNRTSHVVEILDVMDPHMREHMIDRFIDVADPSQSTVRALRITRNIDVDLNVEMSKVNIAYLLLKIHPLQDLGHSTDGNISRERETWEGVGGSQFTHP</sequence>
<organism evidence="2 3">
    <name type="scientific">Actinidia rufa</name>
    <dbReference type="NCBI Taxonomy" id="165716"/>
    <lineage>
        <taxon>Eukaryota</taxon>
        <taxon>Viridiplantae</taxon>
        <taxon>Streptophyta</taxon>
        <taxon>Embryophyta</taxon>
        <taxon>Tracheophyta</taxon>
        <taxon>Spermatophyta</taxon>
        <taxon>Magnoliopsida</taxon>
        <taxon>eudicotyledons</taxon>
        <taxon>Gunneridae</taxon>
        <taxon>Pentapetalae</taxon>
        <taxon>asterids</taxon>
        <taxon>Ericales</taxon>
        <taxon>Actinidiaceae</taxon>
        <taxon>Actinidia</taxon>
    </lineage>
</organism>
<dbReference type="OrthoDB" id="1915076at2759"/>
<protein>
    <submittedName>
        <fullName evidence="2">Uncharacterized protein</fullName>
    </submittedName>
</protein>
<gene>
    <name evidence="2" type="ORF">Acr_11g0010970</name>
</gene>
<reference evidence="2 3" key="1">
    <citation type="submission" date="2019-07" db="EMBL/GenBank/DDBJ databases">
        <title>De Novo Assembly of kiwifruit Actinidia rufa.</title>
        <authorList>
            <person name="Sugita-Konishi S."/>
            <person name="Sato K."/>
            <person name="Mori E."/>
            <person name="Abe Y."/>
            <person name="Kisaki G."/>
            <person name="Hamano K."/>
            <person name="Suezawa K."/>
            <person name="Otani M."/>
            <person name="Fukuda T."/>
            <person name="Manabe T."/>
            <person name="Gomi K."/>
            <person name="Tabuchi M."/>
            <person name="Akimitsu K."/>
            <person name="Kataoka I."/>
        </authorList>
    </citation>
    <scope>NUCLEOTIDE SEQUENCE [LARGE SCALE GENOMIC DNA]</scope>
    <source>
        <strain evidence="3">cv. Fuchu</strain>
    </source>
</reference>
<feature type="region of interest" description="Disordered" evidence="1">
    <location>
        <begin position="150"/>
        <end position="171"/>
    </location>
</feature>
<dbReference type="EMBL" id="BJWL01000011">
    <property type="protein sequence ID" value="GFY96791.1"/>
    <property type="molecule type" value="Genomic_DNA"/>
</dbReference>
<name>A0A7J0FDN0_9ERIC</name>